<comment type="caution">
    <text evidence="2">The sequence shown here is derived from an EMBL/GenBank/DDBJ whole genome shotgun (WGS) entry which is preliminary data.</text>
</comment>
<evidence type="ECO:0000259" key="1">
    <source>
        <dbReference type="PROSITE" id="PS50011"/>
    </source>
</evidence>
<dbReference type="PROSITE" id="PS50011">
    <property type="entry name" value="PROTEIN_KINASE_DOM"/>
    <property type="match status" value="1"/>
</dbReference>
<dbReference type="InterPro" id="IPR008271">
    <property type="entry name" value="Ser/Thr_kinase_AS"/>
</dbReference>
<dbReference type="Gene3D" id="1.10.510.10">
    <property type="entry name" value="Transferase(Phosphotransferase) domain 1"/>
    <property type="match status" value="1"/>
</dbReference>
<dbReference type="OrthoDB" id="626167at2759"/>
<sequence length="416" mass="45069">MENNTRRKVVPIIIPPTYPYPLPPPQEDFTPPITPYSLSSPSGTSQDLTTLLNAIPSLPPPSADVPTAPSIIQQRQFLLGEGAWSKVYAIRSHNIAVKTPSAPASREVIEKEAKILHYLATALPDLKIARFRGFDVASSSLFMELVSMGTLESFVERKARDLAVEKEEGGNAVANMRRPVVGMGQWLFLAERLAGVFSQLKEVGVVHGDVKWSNILLREFRPVNGNLEDAAWASCRTKLYEPVVVDFSSGHFHHDGGELPEAVNAVTTSFCAPELLESFISRPSTSSSQVTPPVTPTSSSRASAAAVTAPHPLPTFQSDLYSVALCLLAAAIGSEVYRNAGKFVGIYVRQGNPIGWVRGDERGLRIGRGCVVLDVLKDCFGKVAEERVDVGVVGRKAAGWREGWLGGGQDNPRWGC</sequence>
<dbReference type="GO" id="GO:0005524">
    <property type="term" value="F:ATP binding"/>
    <property type="evidence" value="ECO:0007669"/>
    <property type="project" value="InterPro"/>
</dbReference>
<gene>
    <name evidence="2" type="ORF">B9Z19DRAFT_1189217</name>
</gene>
<proteinExistence type="predicted"/>
<name>A0A2T7A895_TUBBO</name>
<dbReference type="Pfam" id="PF07714">
    <property type="entry name" value="PK_Tyr_Ser-Thr"/>
    <property type="match status" value="1"/>
</dbReference>
<dbReference type="InterPro" id="IPR001245">
    <property type="entry name" value="Ser-Thr/Tyr_kinase_cat_dom"/>
</dbReference>
<reference evidence="2 3" key="1">
    <citation type="submission" date="2017-04" db="EMBL/GenBank/DDBJ databases">
        <title>Draft genome sequence of Tuber borchii Vittad., a whitish edible truffle.</title>
        <authorList>
            <consortium name="DOE Joint Genome Institute"/>
            <person name="Murat C."/>
            <person name="Kuo A."/>
            <person name="Barry K.W."/>
            <person name="Clum A."/>
            <person name="Dockter R.B."/>
            <person name="Fauchery L."/>
            <person name="Iotti M."/>
            <person name="Kohler A."/>
            <person name="Labutti K."/>
            <person name="Lindquist E.A."/>
            <person name="Lipzen A."/>
            <person name="Ohm R.A."/>
            <person name="Wang M."/>
            <person name="Grigoriev I.V."/>
            <person name="Zambonelli A."/>
            <person name="Martin F.M."/>
        </authorList>
    </citation>
    <scope>NUCLEOTIDE SEQUENCE [LARGE SCALE GENOMIC DNA]</scope>
    <source>
        <strain evidence="2 3">Tbo3840</strain>
    </source>
</reference>
<feature type="domain" description="Protein kinase" evidence="1">
    <location>
        <begin position="73"/>
        <end position="405"/>
    </location>
</feature>
<dbReference type="PROSITE" id="PS00108">
    <property type="entry name" value="PROTEIN_KINASE_ST"/>
    <property type="match status" value="1"/>
</dbReference>
<accession>A0A2T7A895</accession>
<evidence type="ECO:0000313" key="3">
    <source>
        <dbReference type="Proteomes" id="UP000244722"/>
    </source>
</evidence>
<protein>
    <recommendedName>
        <fullName evidence="1">Protein kinase domain-containing protein</fullName>
    </recommendedName>
</protein>
<dbReference type="InterPro" id="IPR000719">
    <property type="entry name" value="Prot_kinase_dom"/>
</dbReference>
<dbReference type="AlphaFoldDB" id="A0A2T7A895"/>
<dbReference type="SMART" id="SM00220">
    <property type="entry name" value="S_TKc"/>
    <property type="match status" value="1"/>
</dbReference>
<dbReference type="GO" id="GO:0004672">
    <property type="term" value="F:protein kinase activity"/>
    <property type="evidence" value="ECO:0007669"/>
    <property type="project" value="InterPro"/>
</dbReference>
<dbReference type="SUPFAM" id="SSF56112">
    <property type="entry name" value="Protein kinase-like (PK-like)"/>
    <property type="match status" value="1"/>
</dbReference>
<evidence type="ECO:0000313" key="2">
    <source>
        <dbReference type="EMBL" id="PUU83958.1"/>
    </source>
</evidence>
<dbReference type="STRING" id="42251.A0A2T7A895"/>
<keyword evidence="3" id="KW-1185">Reference proteome</keyword>
<organism evidence="2 3">
    <name type="scientific">Tuber borchii</name>
    <name type="common">White truffle</name>
    <dbReference type="NCBI Taxonomy" id="42251"/>
    <lineage>
        <taxon>Eukaryota</taxon>
        <taxon>Fungi</taxon>
        <taxon>Dikarya</taxon>
        <taxon>Ascomycota</taxon>
        <taxon>Pezizomycotina</taxon>
        <taxon>Pezizomycetes</taxon>
        <taxon>Pezizales</taxon>
        <taxon>Tuberaceae</taxon>
        <taxon>Tuber</taxon>
    </lineage>
</organism>
<dbReference type="Proteomes" id="UP000244722">
    <property type="component" value="Unassembled WGS sequence"/>
</dbReference>
<dbReference type="InterPro" id="IPR011009">
    <property type="entry name" value="Kinase-like_dom_sf"/>
</dbReference>
<dbReference type="EMBL" id="NESQ01000005">
    <property type="protein sequence ID" value="PUU83958.1"/>
    <property type="molecule type" value="Genomic_DNA"/>
</dbReference>